<dbReference type="PATRIC" id="fig|1317121.7.peg.2040"/>
<organism evidence="12 13">
    <name type="scientific">Pseudaestuariivita atlantica</name>
    <dbReference type="NCBI Taxonomy" id="1317121"/>
    <lineage>
        <taxon>Bacteria</taxon>
        <taxon>Pseudomonadati</taxon>
        <taxon>Pseudomonadota</taxon>
        <taxon>Alphaproteobacteria</taxon>
        <taxon>Rhodobacterales</taxon>
        <taxon>Paracoccaceae</taxon>
        <taxon>Pseudaestuariivita</taxon>
    </lineage>
</organism>
<dbReference type="EC" id="3.6.1.31" evidence="4 11"/>
<evidence type="ECO:0000313" key="13">
    <source>
        <dbReference type="Proteomes" id="UP000036938"/>
    </source>
</evidence>
<comment type="catalytic activity">
    <reaction evidence="1 11">
        <text>1-(5-phospho-beta-D-ribosyl)-ATP + H2O = 1-(5-phospho-beta-D-ribosyl)-5'-AMP + diphosphate + H(+)</text>
        <dbReference type="Rhea" id="RHEA:22828"/>
        <dbReference type="ChEBI" id="CHEBI:15377"/>
        <dbReference type="ChEBI" id="CHEBI:15378"/>
        <dbReference type="ChEBI" id="CHEBI:33019"/>
        <dbReference type="ChEBI" id="CHEBI:59457"/>
        <dbReference type="ChEBI" id="CHEBI:73183"/>
        <dbReference type="EC" id="3.6.1.31"/>
    </reaction>
</comment>
<dbReference type="PANTHER" id="PTHR42945">
    <property type="entry name" value="HISTIDINE BIOSYNTHESIS BIFUNCTIONAL PROTEIN"/>
    <property type="match status" value="1"/>
</dbReference>
<dbReference type="InterPro" id="IPR008179">
    <property type="entry name" value="HisE"/>
</dbReference>
<evidence type="ECO:0000256" key="11">
    <source>
        <dbReference type="HAMAP-Rule" id="MF_01020"/>
    </source>
</evidence>
<keyword evidence="10 11" id="KW-0368">Histidine biosynthesis</keyword>
<dbReference type="UniPathway" id="UPA00031">
    <property type="reaction ID" value="UER00007"/>
</dbReference>
<dbReference type="OrthoDB" id="9814738at2"/>
<dbReference type="GO" id="GO:0004636">
    <property type="term" value="F:phosphoribosyl-ATP diphosphatase activity"/>
    <property type="evidence" value="ECO:0007669"/>
    <property type="project" value="UniProtKB-UniRule"/>
</dbReference>
<comment type="caution">
    <text evidence="12">The sequence shown here is derived from an EMBL/GenBank/DDBJ whole genome shotgun (WGS) entry which is preliminary data.</text>
</comment>
<dbReference type="RefSeq" id="WP_050530174.1">
    <property type="nucleotide sequence ID" value="NZ_AQQZ01000003.1"/>
</dbReference>
<dbReference type="EMBL" id="AQQZ01000003">
    <property type="protein sequence ID" value="KNG94035.1"/>
    <property type="molecule type" value="Genomic_DNA"/>
</dbReference>
<dbReference type="AlphaFoldDB" id="A0A0L1JQM7"/>
<comment type="similarity">
    <text evidence="3 11">Belongs to the PRA-PH family.</text>
</comment>
<evidence type="ECO:0000256" key="5">
    <source>
        <dbReference type="ARBA" id="ARBA00013336"/>
    </source>
</evidence>
<evidence type="ECO:0000256" key="10">
    <source>
        <dbReference type="ARBA" id="ARBA00023102"/>
    </source>
</evidence>
<evidence type="ECO:0000256" key="1">
    <source>
        <dbReference type="ARBA" id="ARBA00001460"/>
    </source>
</evidence>
<evidence type="ECO:0000256" key="4">
    <source>
        <dbReference type="ARBA" id="ARBA00012414"/>
    </source>
</evidence>
<name>A0A0L1JQM7_9RHOB</name>
<dbReference type="GO" id="GO:0005524">
    <property type="term" value="F:ATP binding"/>
    <property type="evidence" value="ECO:0007669"/>
    <property type="project" value="UniProtKB-KW"/>
</dbReference>
<dbReference type="PANTHER" id="PTHR42945:SF1">
    <property type="entry name" value="HISTIDINE BIOSYNTHESIS BIFUNCTIONAL PROTEIN HIS7"/>
    <property type="match status" value="1"/>
</dbReference>
<dbReference type="STRING" id="1317121.ATO11_07185"/>
<keyword evidence="6 11" id="KW-0028">Amino-acid biosynthesis</keyword>
<proteinExistence type="inferred from homology"/>
<evidence type="ECO:0000313" key="12">
    <source>
        <dbReference type="EMBL" id="KNG94035.1"/>
    </source>
</evidence>
<protein>
    <recommendedName>
        <fullName evidence="5 11">Phosphoribosyl-ATP pyrophosphatase</fullName>
        <shortName evidence="11">PRA-PH</shortName>
        <ecNumber evidence="4 11">3.6.1.31</ecNumber>
    </recommendedName>
</protein>
<dbReference type="NCBIfam" id="TIGR03188">
    <property type="entry name" value="histidine_hisI"/>
    <property type="match status" value="1"/>
</dbReference>
<evidence type="ECO:0000256" key="2">
    <source>
        <dbReference type="ARBA" id="ARBA00005204"/>
    </source>
</evidence>
<dbReference type="Pfam" id="PF01503">
    <property type="entry name" value="PRA-PH"/>
    <property type="match status" value="1"/>
</dbReference>
<dbReference type="Gene3D" id="1.10.287.1080">
    <property type="entry name" value="MazG-like"/>
    <property type="match status" value="1"/>
</dbReference>
<dbReference type="InterPro" id="IPR021130">
    <property type="entry name" value="PRib-ATP_PPHydrolase-like"/>
</dbReference>
<evidence type="ECO:0000256" key="3">
    <source>
        <dbReference type="ARBA" id="ARBA00009392"/>
    </source>
</evidence>
<evidence type="ECO:0000256" key="7">
    <source>
        <dbReference type="ARBA" id="ARBA00022741"/>
    </source>
</evidence>
<dbReference type="NCBIfam" id="NF001611">
    <property type="entry name" value="PRK00400.1-3"/>
    <property type="match status" value="1"/>
</dbReference>
<dbReference type="FunFam" id="1.10.287.1080:FF:000002">
    <property type="entry name" value="Histidine biosynthesis bifunctional protein HisIE"/>
    <property type="match status" value="1"/>
</dbReference>
<keyword evidence="9 11" id="KW-0067">ATP-binding</keyword>
<dbReference type="GO" id="GO:0000105">
    <property type="term" value="P:L-histidine biosynthetic process"/>
    <property type="evidence" value="ECO:0007669"/>
    <property type="project" value="UniProtKB-UniRule"/>
</dbReference>
<comment type="subcellular location">
    <subcellularLocation>
        <location evidence="11">Cytoplasm</location>
    </subcellularLocation>
</comment>
<comment type="pathway">
    <text evidence="2 11">Amino-acid biosynthesis; L-histidine biosynthesis; L-histidine from 5-phospho-alpha-D-ribose 1-diphosphate: step 2/9.</text>
</comment>
<keyword evidence="7 11" id="KW-0547">Nucleotide-binding</keyword>
<keyword evidence="8 11" id="KW-0378">Hydrolase</keyword>
<gene>
    <name evidence="11" type="primary">hisE</name>
    <name evidence="12" type="ORF">ATO11_07185</name>
</gene>
<accession>A0A0L1JQM7</accession>
<evidence type="ECO:0000256" key="6">
    <source>
        <dbReference type="ARBA" id="ARBA00022605"/>
    </source>
</evidence>
<dbReference type="CDD" id="cd11534">
    <property type="entry name" value="NTP-PPase_HisIE_like"/>
    <property type="match status" value="1"/>
</dbReference>
<sequence>MSGIRDLDATIAARAGADPDGSWTAKLLAKGPEKCAEKFGEEAIEAIIEAVKGDRERLTSEAADVLYHLLVMLHARGVTLADVEAELDRRAGVSGLAEKASRSE</sequence>
<evidence type="ECO:0000256" key="8">
    <source>
        <dbReference type="ARBA" id="ARBA00022801"/>
    </source>
</evidence>
<keyword evidence="13" id="KW-1185">Reference proteome</keyword>
<dbReference type="GO" id="GO:0005737">
    <property type="term" value="C:cytoplasm"/>
    <property type="evidence" value="ECO:0007669"/>
    <property type="project" value="UniProtKB-SubCell"/>
</dbReference>
<reference evidence="12 13" key="1">
    <citation type="journal article" date="2015" name="Int. J. Syst. Evol. Microbiol.">
        <title>Aestuariivita atlantica sp. nov., isolated from deep sea sediment of the Atlantic Ocean.</title>
        <authorList>
            <person name="Li G."/>
            <person name="Lai Q."/>
            <person name="Du Y."/>
            <person name="Liu X."/>
            <person name="Sun F."/>
            <person name="Shao Z."/>
        </authorList>
    </citation>
    <scope>NUCLEOTIDE SEQUENCE [LARGE SCALE GENOMIC DNA]</scope>
    <source>
        <strain evidence="12 13">22II-S11-z3</strain>
    </source>
</reference>
<dbReference type="NCBIfam" id="NF001613">
    <property type="entry name" value="PRK00400.1-5"/>
    <property type="match status" value="1"/>
</dbReference>
<dbReference type="HAMAP" id="MF_01020">
    <property type="entry name" value="HisE"/>
    <property type="match status" value="1"/>
</dbReference>
<evidence type="ECO:0000256" key="9">
    <source>
        <dbReference type="ARBA" id="ARBA00022840"/>
    </source>
</evidence>
<dbReference type="Proteomes" id="UP000036938">
    <property type="component" value="Unassembled WGS sequence"/>
</dbReference>
<keyword evidence="11" id="KW-0963">Cytoplasm</keyword>
<dbReference type="SUPFAM" id="SSF101386">
    <property type="entry name" value="all-alpha NTP pyrophosphatases"/>
    <property type="match status" value="1"/>
</dbReference>